<accession>A0A814N7X2</accession>
<sequence>MTDVEKQNDDEPVVEEQYQTTDDNISSLIEQIYEQLIRMRQDDLELTEQLTSLYDDLYNLRQILTNPQINSNRDITDIPIHIDSSKSTYFYSKQRSDSEPNILTDRLRLITIIDDLQ</sequence>
<evidence type="ECO:0000313" key="2">
    <source>
        <dbReference type="EMBL" id="CAF1088553.1"/>
    </source>
</evidence>
<dbReference type="AlphaFoldDB" id="A0A814N7X2"/>
<reference evidence="2" key="1">
    <citation type="submission" date="2021-02" db="EMBL/GenBank/DDBJ databases">
        <authorList>
            <person name="Nowell W R."/>
        </authorList>
    </citation>
    <scope>NUCLEOTIDE SEQUENCE</scope>
</reference>
<evidence type="ECO:0000313" key="3">
    <source>
        <dbReference type="EMBL" id="CAF3759057.1"/>
    </source>
</evidence>
<gene>
    <name evidence="3" type="ORF">JBS370_LOCUS13013</name>
    <name evidence="2" type="ORF">ZHD862_LOCUS16964</name>
</gene>
<evidence type="ECO:0000256" key="1">
    <source>
        <dbReference type="SAM" id="MobiDB-lite"/>
    </source>
</evidence>
<feature type="region of interest" description="Disordered" evidence="1">
    <location>
        <begin position="1"/>
        <end position="20"/>
    </location>
</feature>
<evidence type="ECO:0000313" key="4">
    <source>
        <dbReference type="Proteomes" id="UP000663864"/>
    </source>
</evidence>
<dbReference type="EMBL" id="CAJOBD010001090">
    <property type="protein sequence ID" value="CAF3759057.1"/>
    <property type="molecule type" value="Genomic_DNA"/>
</dbReference>
<organism evidence="2 4">
    <name type="scientific">Rotaria sordida</name>
    <dbReference type="NCBI Taxonomy" id="392033"/>
    <lineage>
        <taxon>Eukaryota</taxon>
        <taxon>Metazoa</taxon>
        <taxon>Spiralia</taxon>
        <taxon>Gnathifera</taxon>
        <taxon>Rotifera</taxon>
        <taxon>Eurotatoria</taxon>
        <taxon>Bdelloidea</taxon>
        <taxon>Philodinida</taxon>
        <taxon>Philodinidae</taxon>
        <taxon>Rotaria</taxon>
    </lineage>
</organism>
<comment type="caution">
    <text evidence="2">The sequence shown here is derived from an EMBL/GenBank/DDBJ whole genome shotgun (WGS) entry which is preliminary data.</text>
</comment>
<name>A0A814N7X2_9BILA</name>
<protein>
    <submittedName>
        <fullName evidence="2">Uncharacterized protein</fullName>
    </submittedName>
</protein>
<dbReference type="Proteomes" id="UP000663836">
    <property type="component" value="Unassembled WGS sequence"/>
</dbReference>
<dbReference type="EMBL" id="CAJNOT010000824">
    <property type="protein sequence ID" value="CAF1088553.1"/>
    <property type="molecule type" value="Genomic_DNA"/>
</dbReference>
<proteinExistence type="predicted"/>
<dbReference type="Proteomes" id="UP000663864">
    <property type="component" value="Unassembled WGS sequence"/>
</dbReference>